<proteinExistence type="predicted"/>
<protein>
    <recommendedName>
        <fullName evidence="1">Carrier domain-containing protein</fullName>
    </recommendedName>
</protein>
<sequence>MTDEDIRAVLRDELGRIAPEIDFDGLDPSVDLREQADLDSMDFLNLLTALHQRLGVDIPESEAAELATIAAAVAYISSRLKGP</sequence>
<accession>A0ABQ6BHF4</accession>
<keyword evidence="3" id="KW-1185">Reference proteome</keyword>
<feature type="domain" description="Carrier" evidence="1">
    <location>
        <begin position="1"/>
        <end position="80"/>
    </location>
</feature>
<dbReference type="PROSITE" id="PS50075">
    <property type="entry name" value="CARRIER"/>
    <property type="match status" value="1"/>
</dbReference>
<dbReference type="Pfam" id="PF00550">
    <property type="entry name" value="PP-binding"/>
    <property type="match status" value="1"/>
</dbReference>
<comment type="caution">
    <text evidence="2">The sequence shown here is derived from an EMBL/GenBank/DDBJ whole genome shotgun (WGS) entry which is preliminary data.</text>
</comment>
<evidence type="ECO:0000313" key="3">
    <source>
        <dbReference type="Proteomes" id="UP001156921"/>
    </source>
</evidence>
<dbReference type="EMBL" id="BSOY01000018">
    <property type="protein sequence ID" value="GLS01109.1"/>
    <property type="molecule type" value="Genomic_DNA"/>
</dbReference>
<reference evidence="3" key="1">
    <citation type="journal article" date="2019" name="Int. J. Syst. Evol. Microbiol.">
        <title>The Global Catalogue of Microorganisms (GCM) 10K type strain sequencing project: providing services to taxonomists for standard genome sequencing and annotation.</title>
        <authorList>
            <consortium name="The Broad Institute Genomics Platform"/>
            <consortium name="The Broad Institute Genome Sequencing Center for Infectious Disease"/>
            <person name="Wu L."/>
            <person name="Ma J."/>
        </authorList>
    </citation>
    <scope>NUCLEOTIDE SEQUENCE [LARGE SCALE GENOMIC DNA]</scope>
    <source>
        <strain evidence="3">NBRC 110107</strain>
    </source>
</reference>
<evidence type="ECO:0000259" key="1">
    <source>
        <dbReference type="PROSITE" id="PS50075"/>
    </source>
</evidence>
<gene>
    <name evidence="2" type="ORF">GCM10007859_11200</name>
</gene>
<dbReference type="RefSeq" id="WP_284221962.1">
    <property type="nucleotide sequence ID" value="NZ_BSOY01000018.1"/>
</dbReference>
<dbReference type="Gene3D" id="1.10.1200.10">
    <property type="entry name" value="ACP-like"/>
    <property type="match status" value="1"/>
</dbReference>
<dbReference type="InterPro" id="IPR036736">
    <property type="entry name" value="ACP-like_sf"/>
</dbReference>
<name>A0ABQ6BHF4_9CAUL</name>
<dbReference type="InterPro" id="IPR009081">
    <property type="entry name" value="PP-bd_ACP"/>
</dbReference>
<organism evidence="2 3">
    <name type="scientific">Brevundimonas denitrificans</name>
    <dbReference type="NCBI Taxonomy" id="1443434"/>
    <lineage>
        <taxon>Bacteria</taxon>
        <taxon>Pseudomonadati</taxon>
        <taxon>Pseudomonadota</taxon>
        <taxon>Alphaproteobacteria</taxon>
        <taxon>Caulobacterales</taxon>
        <taxon>Caulobacteraceae</taxon>
        <taxon>Brevundimonas</taxon>
    </lineage>
</organism>
<dbReference type="SUPFAM" id="SSF47336">
    <property type="entry name" value="ACP-like"/>
    <property type="match status" value="1"/>
</dbReference>
<dbReference type="Proteomes" id="UP001156921">
    <property type="component" value="Unassembled WGS sequence"/>
</dbReference>
<evidence type="ECO:0000313" key="2">
    <source>
        <dbReference type="EMBL" id="GLS01109.1"/>
    </source>
</evidence>